<evidence type="ECO:0000313" key="2">
    <source>
        <dbReference type="EMBL" id="CEN32184.1"/>
    </source>
</evidence>
<accession>A0A0H5BX51</accession>
<dbReference type="EC" id="2.7.7.7" evidence="2"/>
<keyword evidence="2" id="KW-0548">Nucleotidyltransferase</keyword>
<dbReference type="SUPFAM" id="SSF48019">
    <property type="entry name" value="post-AAA+ oligomerization domain-like"/>
    <property type="match status" value="1"/>
</dbReference>
<dbReference type="KEGG" id="wca:WEOB_237"/>
<organism evidence="2 3">
    <name type="scientific">Candidatus Westeberhardia cardiocondylae</name>
    <dbReference type="NCBI Taxonomy" id="1594731"/>
    <lineage>
        <taxon>Bacteria</taxon>
        <taxon>Pseudomonadati</taxon>
        <taxon>Pseudomonadota</taxon>
        <taxon>Gammaproteobacteria</taxon>
        <taxon>Enterobacterales</taxon>
        <taxon>Enterobacteriaceae</taxon>
        <taxon>ant endosymbionts</taxon>
        <taxon>Candidatus Westeberhardia</taxon>
    </lineage>
</organism>
<dbReference type="STRING" id="1594731.WEOB_237"/>
<reference evidence="3" key="1">
    <citation type="submission" date="2015-01" db="EMBL/GenBank/DDBJ databases">
        <authorList>
            <person name="Manzano-Marin A."/>
            <person name="Manzano-Marin A."/>
        </authorList>
    </citation>
    <scope>NUCLEOTIDE SEQUENCE [LARGE SCALE GENOMIC DNA]</scope>
    <source>
        <strain evidence="3">obscurior</strain>
    </source>
</reference>
<dbReference type="GO" id="GO:0003677">
    <property type="term" value="F:DNA binding"/>
    <property type="evidence" value="ECO:0007669"/>
    <property type="project" value="InterPro"/>
</dbReference>
<dbReference type="Pfam" id="PF13177">
    <property type="entry name" value="DNA_pol3_delta2"/>
    <property type="match status" value="1"/>
</dbReference>
<evidence type="ECO:0000313" key="3">
    <source>
        <dbReference type="Proteomes" id="UP000242753"/>
    </source>
</evidence>
<feature type="domain" description="DNA polymerase III delta subunit C-terminal" evidence="1">
    <location>
        <begin position="222"/>
        <end position="333"/>
    </location>
</feature>
<dbReference type="Proteomes" id="UP000242753">
    <property type="component" value="Chromosome I"/>
</dbReference>
<dbReference type="GO" id="GO:0009360">
    <property type="term" value="C:DNA polymerase III complex"/>
    <property type="evidence" value="ECO:0007669"/>
    <property type="project" value="InterPro"/>
</dbReference>
<keyword evidence="2" id="KW-0808">Transferase</keyword>
<dbReference type="Pfam" id="PF09115">
    <property type="entry name" value="DNApol3-delta_C"/>
    <property type="match status" value="1"/>
</dbReference>
<dbReference type="AlphaFoldDB" id="A0A0H5BX51"/>
<evidence type="ECO:0000259" key="1">
    <source>
        <dbReference type="Pfam" id="PF09115"/>
    </source>
</evidence>
<dbReference type="InterPro" id="IPR008921">
    <property type="entry name" value="DNA_pol3_clamp-load_cplx_C"/>
</dbReference>
<keyword evidence="3" id="KW-1185">Reference proteome</keyword>
<dbReference type="SUPFAM" id="SSF52540">
    <property type="entry name" value="P-loop containing nucleoside triphosphate hydrolases"/>
    <property type="match status" value="1"/>
</dbReference>
<dbReference type="Gene3D" id="1.20.272.10">
    <property type="match status" value="1"/>
</dbReference>
<dbReference type="RefSeq" id="WP_281263733.1">
    <property type="nucleotide sequence ID" value="NZ_LN774881.1"/>
</dbReference>
<dbReference type="GO" id="GO:0006260">
    <property type="term" value="P:DNA replication"/>
    <property type="evidence" value="ECO:0007669"/>
    <property type="project" value="InterPro"/>
</dbReference>
<protein>
    <submittedName>
        <fullName evidence="2">DNA polymerase III subunit delta</fullName>
        <ecNumber evidence="2">2.7.7.7</ecNumber>
    </submittedName>
</protein>
<sequence>MKKKTLNKNLYPWLIDSYEKILNNYKNKNKECFPLFLHSLYNVGEDILCYTISCWLICSEPNNIKNCGMCYYCKLMQVNSYPDYYEIKLSNKKNDSINLENLYCFIDNVYRFPFYGKTKVISIYYIEFFSKRIIRLISKVLENPPKNTYFLFVCLKEPLEELTRIKSYCFYWKIPYPEEKIGLNWLSKKITNNHYSVFELKSALRIYNGSPIKAKNLLQPVLWKKRNMLFSKMKYAIFKKNFLFLLPDFLKNNAQELILWILTLLSDSIKQHFAIQNFLINIDQIKLTQFIVQSYSVNEIYVQWNNWIKCKKIYYKLDSINQELLFTNILLNWK</sequence>
<dbReference type="InterPro" id="IPR015199">
    <property type="entry name" value="DNA_pol_III_delta_C"/>
</dbReference>
<dbReference type="Gene3D" id="3.40.50.300">
    <property type="entry name" value="P-loop containing nucleotide triphosphate hydrolases"/>
    <property type="match status" value="1"/>
</dbReference>
<proteinExistence type="predicted"/>
<dbReference type="GO" id="GO:0003887">
    <property type="term" value="F:DNA-directed DNA polymerase activity"/>
    <property type="evidence" value="ECO:0007669"/>
    <property type="project" value="UniProtKB-EC"/>
</dbReference>
<gene>
    <name evidence="2" type="primary">holB</name>
    <name evidence="2" type="ORF">WEOB_237</name>
</gene>
<dbReference type="EMBL" id="LN774881">
    <property type="protein sequence ID" value="CEN32184.1"/>
    <property type="molecule type" value="Genomic_DNA"/>
</dbReference>
<name>A0A0H5BX51_9ENTR</name>
<dbReference type="InterPro" id="IPR027417">
    <property type="entry name" value="P-loop_NTPase"/>
</dbReference>